<organism evidence="4 5">
    <name type="scientific">Staphylococcus kloosii</name>
    <dbReference type="NCBI Taxonomy" id="29384"/>
    <lineage>
        <taxon>Bacteria</taxon>
        <taxon>Bacillati</taxon>
        <taxon>Bacillota</taxon>
        <taxon>Bacilli</taxon>
        <taxon>Bacillales</taxon>
        <taxon>Staphylococcaceae</taxon>
        <taxon>Staphylococcus</taxon>
    </lineage>
</organism>
<dbReference type="CDD" id="cd01293">
    <property type="entry name" value="Bact_CD"/>
    <property type="match status" value="1"/>
</dbReference>
<dbReference type="SUPFAM" id="SSF51338">
    <property type="entry name" value="Composite domain of metallo-dependent hydrolases"/>
    <property type="match status" value="1"/>
</dbReference>
<reference evidence="4 5" key="1">
    <citation type="submission" date="2016-02" db="EMBL/GenBank/DDBJ databases">
        <title>Draft genome sequence of hydrocarbon degrading Staphylococcus saprophyticus Strain CNV2, isolated from crude-oil contaminated soil from Noonmati Oil Refinery, Guwahati, Assam, India.</title>
        <authorList>
            <person name="Mukherjee A."/>
            <person name="Chettri B."/>
            <person name="Langpoklakpam J."/>
            <person name="Singh A.K."/>
            <person name="Chattopadhyay D.J."/>
        </authorList>
    </citation>
    <scope>NUCLEOTIDE SEQUENCE [LARGE SCALE GENOMIC DNA]</scope>
    <source>
        <strain evidence="4 5">CNV2</strain>
    </source>
</reference>
<dbReference type="InterPro" id="IPR011059">
    <property type="entry name" value="Metal-dep_hydrolase_composite"/>
</dbReference>
<proteinExistence type="predicted"/>
<dbReference type="InterPro" id="IPR032466">
    <property type="entry name" value="Metal_Hydrolase"/>
</dbReference>
<dbReference type="Proteomes" id="UP000075418">
    <property type="component" value="Unassembled WGS sequence"/>
</dbReference>
<comment type="caution">
    <text evidence="4">The sequence shown here is derived from an EMBL/GenBank/DDBJ whole genome shotgun (WGS) entry which is preliminary data.</text>
</comment>
<dbReference type="AlphaFoldDB" id="A0A151A3H5"/>
<dbReference type="GO" id="GO:0006209">
    <property type="term" value="P:cytosine catabolic process"/>
    <property type="evidence" value="ECO:0007669"/>
    <property type="project" value="TreeGrafter"/>
</dbReference>
<dbReference type="PANTHER" id="PTHR32027:SF0">
    <property type="entry name" value="CYTOSINE DEAMINASE"/>
    <property type="match status" value="1"/>
</dbReference>
<dbReference type="Pfam" id="PF07969">
    <property type="entry name" value="Amidohydro_3"/>
    <property type="match status" value="1"/>
</dbReference>
<keyword evidence="1" id="KW-0479">Metal-binding</keyword>
<dbReference type="FunFam" id="3.20.20.140:FF:000019">
    <property type="entry name" value="Cytosine deaminase"/>
    <property type="match status" value="1"/>
</dbReference>
<evidence type="ECO:0000313" key="4">
    <source>
        <dbReference type="EMBL" id="KYH13720.1"/>
    </source>
</evidence>
<feature type="domain" description="Amidohydrolase 3" evidence="3">
    <location>
        <begin position="38"/>
        <end position="398"/>
    </location>
</feature>
<dbReference type="InterPro" id="IPR013108">
    <property type="entry name" value="Amidohydro_3"/>
</dbReference>
<evidence type="ECO:0000256" key="1">
    <source>
        <dbReference type="ARBA" id="ARBA00022723"/>
    </source>
</evidence>
<evidence type="ECO:0000313" key="5">
    <source>
        <dbReference type="Proteomes" id="UP000075418"/>
    </source>
</evidence>
<dbReference type="InterPro" id="IPR052349">
    <property type="entry name" value="Metallo-hydrolase_Enzymes"/>
</dbReference>
<dbReference type="EMBL" id="LUGM01000002">
    <property type="protein sequence ID" value="KYH13720.1"/>
    <property type="molecule type" value="Genomic_DNA"/>
</dbReference>
<dbReference type="SUPFAM" id="SSF51556">
    <property type="entry name" value="Metallo-dependent hydrolases"/>
    <property type="match status" value="1"/>
</dbReference>
<dbReference type="RefSeq" id="WP_061853951.1">
    <property type="nucleotide sequence ID" value="NZ_LUGM01000002.1"/>
</dbReference>
<sequence>MKKFINATIYGVPDATEFIIDDNGQFKAVGNNLEEVNEVIDLEGRLVLPPFVDPHVHLDYVFTGLGEGNANVSGTLFEGIQRWSDNKKELTEEVVRERALAGIRKEMNKGVQFIRTHVDITDPNLTGMKAMLKLRDELKDYITIQLVAFPQEGFFRFEGAEQLMEKALEMGADVAGGIPHFEISYEHGVESLRRIIAMAKKYNTQIDIHCDENDDPNSRFLEVLNALVMEENYGQYTTASHTCSFGAVENSYANKMMGLFRDSKINFIVCPTENMHLQGREDNYPVRRGITRVKELLNNGNNLAFAQDSIADYFYPLGNGNMMNILDNGIHLAHYTHIDEINKALDLITYNGANILRVNEQYGIKEGKPANFIVVDAQDAYEAVRERAEVITSVRNGEYIFKRAPRKNDMEIDLLKN</sequence>
<dbReference type="GO" id="GO:0046872">
    <property type="term" value="F:metal ion binding"/>
    <property type="evidence" value="ECO:0007669"/>
    <property type="project" value="UniProtKB-KW"/>
</dbReference>
<gene>
    <name evidence="4" type="ORF">A0131_02720</name>
</gene>
<keyword evidence="2" id="KW-0378">Hydrolase</keyword>
<protein>
    <submittedName>
        <fullName evidence="4">Cytosine deaminase</fullName>
    </submittedName>
</protein>
<dbReference type="PANTHER" id="PTHR32027">
    <property type="entry name" value="CYTOSINE DEAMINASE"/>
    <property type="match status" value="1"/>
</dbReference>
<accession>A0A151A3H5</accession>
<dbReference type="Gene3D" id="2.30.40.10">
    <property type="entry name" value="Urease, subunit C, domain 1"/>
    <property type="match status" value="1"/>
</dbReference>
<evidence type="ECO:0000259" key="3">
    <source>
        <dbReference type="Pfam" id="PF07969"/>
    </source>
</evidence>
<dbReference type="GO" id="GO:0035888">
    <property type="term" value="F:isoguanine deaminase activity"/>
    <property type="evidence" value="ECO:0007669"/>
    <property type="project" value="TreeGrafter"/>
</dbReference>
<name>A0A151A3H5_9STAP</name>
<dbReference type="GO" id="GO:0004131">
    <property type="term" value="F:cytosine deaminase activity"/>
    <property type="evidence" value="ECO:0007669"/>
    <property type="project" value="TreeGrafter"/>
</dbReference>
<dbReference type="Gene3D" id="3.20.20.140">
    <property type="entry name" value="Metal-dependent hydrolases"/>
    <property type="match status" value="1"/>
</dbReference>
<evidence type="ECO:0000256" key="2">
    <source>
        <dbReference type="ARBA" id="ARBA00022801"/>
    </source>
</evidence>